<dbReference type="Pfam" id="PF03235">
    <property type="entry name" value="GmrSD_N"/>
    <property type="match status" value="1"/>
</dbReference>
<comment type="caution">
    <text evidence="3">The sequence shown here is derived from an EMBL/GenBank/DDBJ whole genome shotgun (WGS) entry which is preliminary data.</text>
</comment>
<gene>
    <name evidence="3" type="ORF">RQX22_11780</name>
</gene>
<sequence length="369" mass="42387">MTAAATGEPVEIDEELKRREDDLAETDEYDESPPSDIVAFNELRSCSDLKRLHDAGQLQIQPDFQREVVWEASQQTRFIDSLAKQLPIPSMCISLDYKTDSRQVVDGLQRMSAIIKFLSDRKWRLSGLKDVDHRIANKTVEYIEQHNPEIINRVENTVIPVTVLRCDLSKRSHQEYLFTIFHRLNTGGLKLNNQEIRNCIYSGQFNDMLKSVVWSETSMSLFGLSPGRKYRFSNEELFLRILAFNDGYESYKGPLSKFLNEYMSKFRSSSDDLIADKRAILESALSLIYEKMLAGEPFPRLSRATIEAIFIGVIRNISVLSSMDQKDLYERYIELRSNDAFSIEALKEGLAAPDRVKERLNTAIAIFGR</sequence>
<evidence type="ECO:0000259" key="2">
    <source>
        <dbReference type="Pfam" id="PF03235"/>
    </source>
</evidence>
<dbReference type="PANTHER" id="PTHR39639:SF1">
    <property type="entry name" value="DUF262 DOMAIN-CONTAINING PROTEIN"/>
    <property type="match status" value="1"/>
</dbReference>
<proteinExistence type="predicted"/>
<feature type="domain" description="GmrSD restriction endonucleases N-terminal" evidence="2">
    <location>
        <begin position="60"/>
        <end position="201"/>
    </location>
</feature>
<dbReference type="EMBL" id="JAVUPU010000005">
    <property type="protein sequence ID" value="MDT9599630.1"/>
    <property type="molecule type" value="Genomic_DNA"/>
</dbReference>
<name>A0ABU3Q886_9SPHN</name>
<feature type="compositionally biased region" description="Acidic residues" evidence="1">
    <location>
        <begin position="22"/>
        <end position="33"/>
    </location>
</feature>
<dbReference type="InterPro" id="IPR004919">
    <property type="entry name" value="GmrSD_N"/>
</dbReference>
<protein>
    <submittedName>
        <fullName evidence="3">DUF262 domain-containing protein</fullName>
    </submittedName>
</protein>
<accession>A0ABU3Q886</accession>
<evidence type="ECO:0000256" key="1">
    <source>
        <dbReference type="SAM" id="MobiDB-lite"/>
    </source>
</evidence>
<feature type="region of interest" description="Disordered" evidence="1">
    <location>
        <begin position="1"/>
        <end position="34"/>
    </location>
</feature>
<dbReference type="RefSeq" id="WP_315726720.1">
    <property type="nucleotide sequence ID" value="NZ_JAVUPU010000005.1"/>
</dbReference>
<organism evidence="3 4">
    <name type="scientific">Sphingosinicella rhizophila</name>
    <dbReference type="NCBI Taxonomy" id="3050082"/>
    <lineage>
        <taxon>Bacteria</taxon>
        <taxon>Pseudomonadati</taxon>
        <taxon>Pseudomonadota</taxon>
        <taxon>Alphaproteobacteria</taxon>
        <taxon>Sphingomonadales</taxon>
        <taxon>Sphingosinicellaceae</taxon>
        <taxon>Sphingosinicella</taxon>
    </lineage>
</organism>
<dbReference type="PANTHER" id="PTHR39639">
    <property type="entry name" value="CHROMOSOME 16, WHOLE GENOME SHOTGUN SEQUENCE"/>
    <property type="match status" value="1"/>
</dbReference>
<keyword evidence="4" id="KW-1185">Reference proteome</keyword>
<evidence type="ECO:0000313" key="4">
    <source>
        <dbReference type="Proteomes" id="UP001259572"/>
    </source>
</evidence>
<reference evidence="3 4" key="1">
    <citation type="submission" date="2023-05" db="EMBL/GenBank/DDBJ databases">
        <authorList>
            <person name="Guo Y."/>
        </authorList>
    </citation>
    <scope>NUCLEOTIDE SEQUENCE [LARGE SCALE GENOMIC DNA]</scope>
    <source>
        <strain evidence="3 4">GR2756</strain>
    </source>
</reference>
<evidence type="ECO:0000313" key="3">
    <source>
        <dbReference type="EMBL" id="MDT9599630.1"/>
    </source>
</evidence>
<dbReference type="Proteomes" id="UP001259572">
    <property type="component" value="Unassembled WGS sequence"/>
</dbReference>